<evidence type="ECO:0000313" key="1">
    <source>
        <dbReference type="EMBL" id="QNS09530.1"/>
    </source>
</evidence>
<gene>
    <name evidence="1" type="ORF">IAG42_37455</name>
</gene>
<keyword evidence="2" id="KW-1185">Reference proteome</keyword>
<accession>A0A7H1BLC5</accession>
<evidence type="ECO:0000313" key="2">
    <source>
        <dbReference type="Proteomes" id="UP000516428"/>
    </source>
</evidence>
<protein>
    <submittedName>
        <fullName evidence="1">Uncharacterized protein</fullName>
    </submittedName>
</protein>
<name>A0A7H1BLC5_9ACTN</name>
<sequence>MIVQNEAKLDRDRALVAFLRARITERAPAADERERQLLAGTQRVLDEFAANFERAAKVEHTDYFPGQIDALGWSLRCTAFAAFSEHPDFQMDFKP</sequence>
<reference evidence="1 2" key="1">
    <citation type="submission" date="2020-09" db="EMBL/GenBank/DDBJ databases">
        <title>A novel species.</title>
        <authorList>
            <person name="Gao J."/>
        </authorList>
    </citation>
    <scope>NUCLEOTIDE SEQUENCE [LARGE SCALE GENOMIC DNA]</scope>
    <source>
        <strain evidence="1 2">CRXT-Y-14</strain>
        <plasmid evidence="1 2">unnamed2</plasmid>
    </source>
</reference>
<dbReference type="AlphaFoldDB" id="A0A7H1BLC5"/>
<dbReference type="KEGG" id="sxn:IAG42_37455"/>
<dbReference type="Proteomes" id="UP000516428">
    <property type="component" value="Plasmid unnamed2"/>
</dbReference>
<keyword evidence="1" id="KW-0614">Plasmid</keyword>
<dbReference type="EMBL" id="CP061283">
    <property type="protein sequence ID" value="QNS09530.1"/>
    <property type="molecule type" value="Genomic_DNA"/>
</dbReference>
<geneLocation type="plasmid" evidence="1 2">
    <name>unnamed2</name>
</geneLocation>
<organism evidence="1 2">
    <name type="scientific">Streptomyces xanthii</name>
    <dbReference type="NCBI Taxonomy" id="2768069"/>
    <lineage>
        <taxon>Bacteria</taxon>
        <taxon>Bacillati</taxon>
        <taxon>Actinomycetota</taxon>
        <taxon>Actinomycetes</taxon>
        <taxon>Kitasatosporales</taxon>
        <taxon>Streptomycetaceae</taxon>
        <taxon>Streptomyces</taxon>
    </lineage>
</organism>
<proteinExistence type="predicted"/>